<accession>A0ABS6GR28</accession>
<dbReference type="EMBL" id="JAHLZF010000010">
    <property type="protein sequence ID" value="MBU6080948.1"/>
    <property type="molecule type" value="Genomic_DNA"/>
</dbReference>
<dbReference type="Proteomes" id="UP000812672">
    <property type="component" value="Unassembled WGS sequence"/>
</dbReference>
<keyword evidence="2" id="KW-0732">Signal</keyword>
<dbReference type="RefSeq" id="WP_216687296.1">
    <property type="nucleotide sequence ID" value="NZ_CAUPKR010000009.1"/>
</dbReference>
<feature type="compositionally biased region" description="Basic and acidic residues" evidence="1">
    <location>
        <begin position="275"/>
        <end position="285"/>
    </location>
</feature>
<evidence type="ECO:0000313" key="5">
    <source>
        <dbReference type="Proteomes" id="UP000812672"/>
    </source>
</evidence>
<feature type="region of interest" description="Disordered" evidence="1">
    <location>
        <begin position="26"/>
        <end position="50"/>
    </location>
</feature>
<feature type="domain" description="DUF3298" evidence="3">
    <location>
        <begin position="422"/>
        <end position="489"/>
    </location>
</feature>
<evidence type="ECO:0000256" key="1">
    <source>
        <dbReference type="SAM" id="MobiDB-lite"/>
    </source>
</evidence>
<evidence type="ECO:0000313" key="4">
    <source>
        <dbReference type="EMBL" id="MBU6080948.1"/>
    </source>
</evidence>
<dbReference type="InterPro" id="IPR021729">
    <property type="entry name" value="DUF3298"/>
</dbReference>
<evidence type="ECO:0000259" key="3">
    <source>
        <dbReference type="Pfam" id="PF11738"/>
    </source>
</evidence>
<keyword evidence="5" id="KW-1185">Reference proteome</keyword>
<proteinExistence type="predicted"/>
<feature type="region of interest" description="Disordered" evidence="1">
    <location>
        <begin position="257"/>
        <end position="285"/>
    </location>
</feature>
<protein>
    <submittedName>
        <fullName evidence="4">RsiV family protein</fullName>
    </submittedName>
</protein>
<feature type="chain" id="PRO_5047448497" evidence="2">
    <location>
        <begin position="22"/>
        <end position="492"/>
    </location>
</feature>
<name>A0ABS6GR28_9BACI</name>
<comment type="caution">
    <text evidence="4">The sequence shown here is derived from an EMBL/GenBank/DDBJ whole genome shotgun (WGS) entry which is preliminary data.</text>
</comment>
<evidence type="ECO:0000256" key="2">
    <source>
        <dbReference type="SAM" id="SignalP"/>
    </source>
</evidence>
<sequence length="492" mass="56872">MKRKYLVLLLLCFGLVLSACNSEDNAEAEAEEKENEEETETVEQEEESAFEELTKDEVKGIIQNNVEELMNRFIDTKQQNMDWYELDFSNDSSEEVLAAVDETNESLTDLATEQYKDKYTSYYLEAFYCDCDAYEILDPSMVIAGFDVLEQDEDSFQATSIVIGNHLYPGPGSTYYWTYKKENEKWKIDEVTAESADKQPLNLTTEDLKNLYGDSIEIVDEIELDGEKFIVTKEHDMDANYAYSVDTGAINYEISTEYQENSTNENNETEETGTEEVKTNEPTEKTEKLEALSNPTFIHKYEETELEGEFGGLVKSEFKVPQFGINVLDDFLYEEYVAKNEDMPNIEDVTPTEDSTKFIEQYVIGYRDVYQYGDYVSILMSEYLYEGGVNGTSAINSFHFDLDRDEMVHLEEVLADKNISYERLDELVKTKLRDEQYREKLFADYESNLTAPEEDYNTFYATDEHLVIIFNVYHIGPKSSGPIEVPIGWNEF</sequence>
<dbReference type="Pfam" id="PF11738">
    <property type="entry name" value="DUF3298"/>
    <property type="match status" value="1"/>
</dbReference>
<organism evidence="4 5">
    <name type="scientific">Allobacillus halotolerans</name>
    <dbReference type="NCBI Taxonomy" id="570278"/>
    <lineage>
        <taxon>Bacteria</taxon>
        <taxon>Bacillati</taxon>
        <taxon>Bacillota</taxon>
        <taxon>Bacilli</taxon>
        <taxon>Bacillales</taxon>
        <taxon>Bacillaceae</taxon>
        <taxon>Allobacillus</taxon>
    </lineage>
</organism>
<dbReference type="PROSITE" id="PS51257">
    <property type="entry name" value="PROKAR_LIPOPROTEIN"/>
    <property type="match status" value="1"/>
</dbReference>
<feature type="signal peptide" evidence="2">
    <location>
        <begin position="1"/>
        <end position="21"/>
    </location>
</feature>
<gene>
    <name evidence="4" type="ORF">KQ486_07940</name>
</gene>
<reference evidence="4 5" key="1">
    <citation type="journal article" date="2011" name="Int. J. Syst. Evol. Microbiol.">
        <title>Allobacillus halotolerans gen. nov., sp. nov. isolated from shrimp paste.</title>
        <authorList>
            <person name="Sheu S.Y."/>
            <person name="Arun A.B."/>
            <person name="Jiang S.R."/>
            <person name="Young C.C."/>
            <person name="Chen W.M."/>
        </authorList>
    </citation>
    <scope>NUCLEOTIDE SEQUENCE [LARGE SCALE GENOMIC DNA]</scope>
    <source>
        <strain evidence="4 5">LMG 24826</strain>
    </source>
</reference>
<feature type="compositionally biased region" description="Low complexity" evidence="1">
    <location>
        <begin position="257"/>
        <end position="266"/>
    </location>
</feature>